<dbReference type="Proteomes" id="UP000582016">
    <property type="component" value="Unassembled WGS sequence"/>
</dbReference>
<comment type="caution">
    <text evidence="8">The sequence shown here is derived from an EMBL/GenBank/DDBJ whole genome shotgun (WGS) entry which is preliminary data.</text>
</comment>
<dbReference type="GO" id="GO:0008270">
    <property type="term" value="F:zinc ion binding"/>
    <property type="evidence" value="ECO:0007669"/>
    <property type="project" value="InterPro"/>
</dbReference>
<dbReference type="InterPro" id="IPR001138">
    <property type="entry name" value="Zn2Cys6_DnaBD"/>
</dbReference>
<comment type="subcellular location">
    <subcellularLocation>
        <location evidence="1">Nucleus</location>
    </subcellularLocation>
</comment>
<evidence type="ECO:0000256" key="4">
    <source>
        <dbReference type="ARBA" id="ARBA00023163"/>
    </source>
</evidence>
<dbReference type="GO" id="GO:0005634">
    <property type="term" value="C:nucleus"/>
    <property type="evidence" value="ECO:0007669"/>
    <property type="project" value="UniProtKB-SubCell"/>
</dbReference>
<evidence type="ECO:0000313" key="9">
    <source>
        <dbReference type="Proteomes" id="UP000582016"/>
    </source>
</evidence>
<evidence type="ECO:0000256" key="3">
    <source>
        <dbReference type="ARBA" id="ARBA00023015"/>
    </source>
</evidence>
<keyword evidence="4" id="KW-0804">Transcription</keyword>
<reference evidence="8 9" key="1">
    <citation type="submission" date="2020-05" db="EMBL/GenBank/DDBJ databases">
        <title>Identification and distribution of gene clusters putatively required for synthesis of sphingolipid metabolism inhibitors in phylogenetically diverse species of the filamentous fungus Fusarium.</title>
        <authorList>
            <person name="Kim H.-S."/>
            <person name="Busman M."/>
            <person name="Brown D.W."/>
            <person name="Divon H."/>
            <person name="Uhlig S."/>
            <person name="Proctor R.H."/>
        </authorList>
    </citation>
    <scope>NUCLEOTIDE SEQUENCE [LARGE SCALE GENOMIC DNA]</scope>
    <source>
        <strain evidence="8 9">NRRL 13617</strain>
    </source>
</reference>
<gene>
    <name evidence="8" type="ORF">FPHYL_13206</name>
</gene>
<feature type="compositionally biased region" description="Polar residues" evidence="6">
    <location>
        <begin position="245"/>
        <end position="267"/>
    </location>
</feature>
<evidence type="ECO:0000256" key="1">
    <source>
        <dbReference type="ARBA" id="ARBA00004123"/>
    </source>
</evidence>
<keyword evidence="9" id="KW-1185">Reference proteome</keyword>
<evidence type="ECO:0000256" key="6">
    <source>
        <dbReference type="SAM" id="MobiDB-lite"/>
    </source>
</evidence>
<dbReference type="InterPro" id="IPR036864">
    <property type="entry name" value="Zn2-C6_fun-type_DNA-bd_sf"/>
</dbReference>
<sequence>MVTSAPPPSKSFTSHQLGQFTSRQKDGWHPMDYEQHIGYFKVHTKIHIPQTCLQCKQRKKIKCSATLPACVACQQKDMRCTYPPLKRYQRAPEGYLLDETTLEERAPQQNECFFLGREQDLQSISENSTSPPATEVAEQRQQHKEPDQQQEYESGHQGDLAIHEEYEPEHEHQQIQECRAEQARGREREPEPEPGREWNRQRQRQQQGEDDQRLEYQQHQLQRVELHRRRQSTGHPARLEETATMPLSSPADSSVSWHPSSTESVTRGSGYGGPSRDQVDILLDVFFKFIYPMPSYAFLHPETTKRRCGSHDVHRALPASICAVATLYLRQGWKLV</sequence>
<dbReference type="PANTHER" id="PTHR47338">
    <property type="entry name" value="ZN(II)2CYS6 TRANSCRIPTION FACTOR (EUROFUNG)-RELATED"/>
    <property type="match status" value="1"/>
</dbReference>
<dbReference type="InterPro" id="IPR050815">
    <property type="entry name" value="TF_fung"/>
</dbReference>
<accession>A0A8H5IEM6</accession>
<organism evidence="8 9">
    <name type="scientific">Fusarium phyllophilum</name>
    <dbReference type="NCBI Taxonomy" id="47803"/>
    <lineage>
        <taxon>Eukaryota</taxon>
        <taxon>Fungi</taxon>
        <taxon>Dikarya</taxon>
        <taxon>Ascomycota</taxon>
        <taxon>Pezizomycotina</taxon>
        <taxon>Sordariomycetes</taxon>
        <taxon>Hypocreomycetidae</taxon>
        <taxon>Hypocreales</taxon>
        <taxon>Nectriaceae</taxon>
        <taxon>Fusarium</taxon>
        <taxon>Fusarium fujikuroi species complex</taxon>
    </lineage>
</organism>
<dbReference type="AlphaFoldDB" id="A0A8H5IEM6"/>
<dbReference type="EMBL" id="JAAOAQ010000747">
    <property type="protein sequence ID" value="KAF5535399.1"/>
    <property type="molecule type" value="Genomic_DNA"/>
</dbReference>
<dbReference type="SUPFAM" id="SSF57701">
    <property type="entry name" value="Zn2/Cys6 DNA-binding domain"/>
    <property type="match status" value="1"/>
</dbReference>
<feature type="region of interest" description="Disordered" evidence="6">
    <location>
        <begin position="124"/>
        <end position="272"/>
    </location>
</feature>
<keyword evidence="5" id="KW-0539">Nucleus</keyword>
<dbReference type="CDD" id="cd00067">
    <property type="entry name" value="GAL4"/>
    <property type="match status" value="1"/>
</dbReference>
<dbReference type="Gene3D" id="4.10.240.10">
    <property type="entry name" value="Zn(2)-C6 fungal-type DNA-binding domain"/>
    <property type="match status" value="1"/>
</dbReference>
<feature type="compositionally biased region" description="Basic and acidic residues" evidence="6">
    <location>
        <begin position="137"/>
        <end position="200"/>
    </location>
</feature>
<evidence type="ECO:0000256" key="5">
    <source>
        <dbReference type="ARBA" id="ARBA00023242"/>
    </source>
</evidence>
<dbReference type="Pfam" id="PF00172">
    <property type="entry name" value="Zn_clus"/>
    <property type="match status" value="1"/>
</dbReference>
<proteinExistence type="predicted"/>
<keyword evidence="2" id="KW-0479">Metal-binding</keyword>
<dbReference type="PANTHER" id="PTHR47338:SF5">
    <property type="entry name" value="ZN(II)2CYS6 TRANSCRIPTION FACTOR (EUROFUNG)"/>
    <property type="match status" value="1"/>
</dbReference>
<keyword evidence="3" id="KW-0805">Transcription regulation</keyword>
<evidence type="ECO:0000313" key="8">
    <source>
        <dbReference type="EMBL" id="KAF5535399.1"/>
    </source>
</evidence>
<evidence type="ECO:0000256" key="2">
    <source>
        <dbReference type="ARBA" id="ARBA00022723"/>
    </source>
</evidence>
<dbReference type="CDD" id="cd12148">
    <property type="entry name" value="fungal_TF_MHR"/>
    <property type="match status" value="1"/>
</dbReference>
<dbReference type="OrthoDB" id="103349at2759"/>
<evidence type="ECO:0000259" key="7">
    <source>
        <dbReference type="Pfam" id="PF00172"/>
    </source>
</evidence>
<feature type="domain" description="Zn(2)-C6 fungal-type" evidence="7">
    <location>
        <begin position="52"/>
        <end position="87"/>
    </location>
</feature>
<dbReference type="GO" id="GO:0000981">
    <property type="term" value="F:DNA-binding transcription factor activity, RNA polymerase II-specific"/>
    <property type="evidence" value="ECO:0007669"/>
    <property type="project" value="InterPro"/>
</dbReference>
<name>A0A8H5IEM6_9HYPO</name>
<protein>
    <submittedName>
        <fullName evidence="8">Nitrate assimilation regulatory nirA</fullName>
    </submittedName>
</protein>